<dbReference type="PROSITE" id="PS50937">
    <property type="entry name" value="HTH_MERR_2"/>
    <property type="match status" value="1"/>
</dbReference>
<dbReference type="GO" id="GO:0003700">
    <property type="term" value="F:DNA-binding transcription factor activity"/>
    <property type="evidence" value="ECO:0007669"/>
    <property type="project" value="InterPro"/>
</dbReference>
<sequence>MNEQTSKGLTIGALAKAAGVGVETVRYYQRRGLLAEPQQKRGAYRVYGERELARLRAVRRAQQLGFSLEEIDDLLALNEDTDRDRARALARSKIELLDARIRQMQEMRNALTELVGCCQRTDAPAPCPILRALSSE</sequence>
<dbReference type="EMBL" id="CP022187">
    <property type="protein sequence ID" value="AWI74180.1"/>
    <property type="molecule type" value="Genomic_DNA"/>
</dbReference>
<comment type="function">
    <text evidence="10">Mediates the mercuric-dependent induction of mercury resistance operon. In the absence of mercury MerR represses transcription by binding tightly to the mer operator region; when mercury is present the dimeric complex binds a single ion and becomes a potent transcriptional activator, while remaining bound to the mer site.</text>
</comment>
<dbReference type="InterPro" id="IPR009061">
    <property type="entry name" value="DNA-bd_dom_put_sf"/>
</dbReference>
<dbReference type="Pfam" id="PF13411">
    <property type="entry name" value="MerR_1"/>
    <property type="match status" value="1"/>
</dbReference>
<evidence type="ECO:0000256" key="8">
    <source>
        <dbReference type="ARBA" id="ARBA00023159"/>
    </source>
</evidence>
<dbReference type="PANTHER" id="PTHR30204:SF69">
    <property type="entry name" value="MERR-FAMILY TRANSCRIPTIONAL REGULATOR"/>
    <property type="match status" value="1"/>
</dbReference>
<proteinExistence type="predicted"/>
<protein>
    <recommendedName>
        <fullName evidence="1">Mercuric resistance operon regulatory protein</fullName>
    </recommendedName>
</protein>
<dbReference type="InterPro" id="IPR047057">
    <property type="entry name" value="MerR_fam"/>
</dbReference>
<evidence type="ECO:0000259" key="11">
    <source>
        <dbReference type="PROSITE" id="PS50937"/>
    </source>
</evidence>
<dbReference type="AlphaFoldDB" id="A0A2U8GL65"/>
<evidence type="ECO:0000313" key="13">
    <source>
        <dbReference type="Proteomes" id="UP000244930"/>
    </source>
</evidence>
<evidence type="ECO:0000313" key="12">
    <source>
        <dbReference type="EMBL" id="AWI74180.1"/>
    </source>
</evidence>
<dbReference type="InterPro" id="IPR011794">
    <property type="entry name" value="MerR"/>
</dbReference>
<keyword evidence="3" id="KW-0678">Repressor</keyword>
<dbReference type="GO" id="GO:0003677">
    <property type="term" value="F:DNA binding"/>
    <property type="evidence" value="ECO:0007669"/>
    <property type="project" value="UniProtKB-KW"/>
</dbReference>
<evidence type="ECO:0000256" key="10">
    <source>
        <dbReference type="ARBA" id="ARBA00024874"/>
    </source>
</evidence>
<evidence type="ECO:0000256" key="3">
    <source>
        <dbReference type="ARBA" id="ARBA00022491"/>
    </source>
</evidence>
<dbReference type="Gene3D" id="1.10.1660.10">
    <property type="match status" value="1"/>
</dbReference>
<organism evidence="12 13">
    <name type="scientific">Parazoarcus communis</name>
    <dbReference type="NCBI Taxonomy" id="41977"/>
    <lineage>
        <taxon>Bacteria</taxon>
        <taxon>Pseudomonadati</taxon>
        <taxon>Pseudomonadota</taxon>
        <taxon>Betaproteobacteria</taxon>
        <taxon>Rhodocyclales</taxon>
        <taxon>Zoogloeaceae</taxon>
        <taxon>Parazoarcus</taxon>
    </lineage>
</organism>
<evidence type="ECO:0000256" key="6">
    <source>
        <dbReference type="ARBA" id="ARBA00023015"/>
    </source>
</evidence>
<evidence type="ECO:0000256" key="4">
    <source>
        <dbReference type="ARBA" id="ARBA00022723"/>
    </source>
</evidence>
<evidence type="ECO:0000256" key="2">
    <source>
        <dbReference type="ARBA" id="ARBA00022466"/>
    </source>
</evidence>
<keyword evidence="9" id="KW-0804">Transcription</keyword>
<dbReference type="GO" id="GO:0045340">
    <property type="term" value="F:mercury ion binding"/>
    <property type="evidence" value="ECO:0007669"/>
    <property type="project" value="InterPro"/>
</dbReference>
<dbReference type="KEGG" id="acom:CEW83_02205"/>
<reference evidence="12 13" key="1">
    <citation type="submission" date="2017-06" db="EMBL/GenBank/DDBJ databases">
        <title>Azoarcus.</title>
        <authorList>
            <person name="Woo J.-H."/>
            <person name="Kim H.-S."/>
        </authorList>
    </citation>
    <scope>NUCLEOTIDE SEQUENCE [LARGE SCALE GENOMIC DNA]</scope>
    <source>
        <strain evidence="12 13">TSPY31</strain>
    </source>
</reference>
<keyword evidence="6" id="KW-0805">Transcription regulation</keyword>
<dbReference type="PRINTS" id="PR00040">
    <property type="entry name" value="HTHMERR"/>
</dbReference>
<dbReference type="PANTHER" id="PTHR30204">
    <property type="entry name" value="REDOX-CYCLING DRUG-SENSING TRANSCRIPTIONAL ACTIVATOR SOXR"/>
    <property type="match status" value="1"/>
</dbReference>
<dbReference type="GO" id="GO:0046689">
    <property type="term" value="P:response to mercury ion"/>
    <property type="evidence" value="ECO:0007669"/>
    <property type="project" value="UniProtKB-KW"/>
</dbReference>
<dbReference type="RefSeq" id="WP_108947888.1">
    <property type="nucleotide sequence ID" value="NZ_CP022187.1"/>
</dbReference>
<dbReference type="SUPFAM" id="SSF46955">
    <property type="entry name" value="Putative DNA-binding domain"/>
    <property type="match status" value="1"/>
</dbReference>
<dbReference type="InterPro" id="IPR000551">
    <property type="entry name" value="MerR-type_HTH_dom"/>
</dbReference>
<evidence type="ECO:0000256" key="7">
    <source>
        <dbReference type="ARBA" id="ARBA00023125"/>
    </source>
</evidence>
<gene>
    <name evidence="12" type="ORF">CEW83_02205</name>
</gene>
<evidence type="ECO:0000256" key="9">
    <source>
        <dbReference type="ARBA" id="ARBA00023163"/>
    </source>
</evidence>
<dbReference type="CDD" id="cd04783">
    <property type="entry name" value="HTH_MerR1"/>
    <property type="match status" value="1"/>
</dbReference>
<evidence type="ECO:0000256" key="5">
    <source>
        <dbReference type="ARBA" id="ARBA00022914"/>
    </source>
</evidence>
<evidence type="ECO:0000256" key="1">
    <source>
        <dbReference type="ARBA" id="ARBA00017146"/>
    </source>
</evidence>
<name>A0A2U8GL65_9RHOO</name>
<dbReference type="Proteomes" id="UP000244930">
    <property type="component" value="Chromosome"/>
</dbReference>
<feature type="domain" description="HTH merR-type" evidence="11">
    <location>
        <begin position="8"/>
        <end position="77"/>
    </location>
</feature>
<keyword evidence="4" id="KW-0479">Metal-binding</keyword>
<keyword evidence="13" id="KW-1185">Reference proteome</keyword>
<keyword evidence="7" id="KW-0238">DNA-binding</keyword>
<dbReference type="SMART" id="SM00422">
    <property type="entry name" value="HTH_MERR"/>
    <property type="match status" value="1"/>
</dbReference>
<keyword evidence="5" id="KW-0476">Mercury</keyword>
<accession>A0A2U8GL65</accession>
<keyword evidence="2" id="KW-0475">Mercuric resistance</keyword>
<keyword evidence="8" id="KW-0010">Activator</keyword>